<name>A0A8H6SSW5_9AGAR</name>
<dbReference type="GO" id="GO:0046872">
    <property type="term" value="F:metal ion binding"/>
    <property type="evidence" value="ECO:0007669"/>
    <property type="project" value="UniProtKB-KW"/>
</dbReference>
<evidence type="ECO:0000256" key="8">
    <source>
        <dbReference type="ARBA" id="ARBA00032448"/>
    </source>
</evidence>
<dbReference type="InterPro" id="IPR008949">
    <property type="entry name" value="Isoprenoid_synthase_dom_sf"/>
</dbReference>
<evidence type="ECO:0000256" key="11">
    <source>
        <dbReference type="RuleBase" id="RU004466"/>
    </source>
</evidence>
<reference evidence="12" key="1">
    <citation type="submission" date="2020-05" db="EMBL/GenBank/DDBJ databases">
        <title>Mycena genomes resolve the evolution of fungal bioluminescence.</title>
        <authorList>
            <person name="Tsai I.J."/>
        </authorList>
    </citation>
    <scope>NUCLEOTIDE SEQUENCE</scope>
    <source>
        <strain evidence="12">171206Taipei</strain>
    </source>
</reference>
<dbReference type="Proteomes" id="UP000636479">
    <property type="component" value="Unassembled WGS sequence"/>
</dbReference>
<dbReference type="EMBL" id="JACAZF010000005">
    <property type="protein sequence ID" value="KAF7303777.1"/>
    <property type="molecule type" value="Genomic_DNA"/>
</dbReference>
<evidence type="ECO:0000256" key="5">
    <source>
        <dbReference type="ARBA" id="ARBA00032052"/>
    </source>
</evidence>
<comment type="caution">
    <text evidence="12">The sequence shown here is derived from an EMBL/GenBank/DDBJ whole genome shotgun (WGS) entry which is preliminary data.</text>
</comment>
<evidence type="ECO:0000256" key="1">
    <source>
        <dbReference type="ARBA" id="ARBA00001946"/>
    </source>
</evidence>
<dbReference type="InterPro" id="IPR033749">
    <property type="entry name" value="Polyprenyl_synt_CS"/>
</dbReference>
<protein>
    <recommendedName>
        <fullName evidence="9">(2E,6E)-farnesyl diphosphate synthase</fullName>
    </recommendedName>
    <alternativeName>
        <fullName evidence="8">Dimethylallyltranstransferase</fullName>
    </alternativeName>
    <alternativeName>
        <fullName evidence="7">Farnesyl diphosphate synthase</fullName>
    </alternativeName>
    <alternativeName>
        <fullName evidence="5">Farnesyltranstransferase</fullName>
    </alternativeName>
    <alternativeName>
        <fullName evidence="10">Geranylgeranyl diphosphate synthase</fullName>
    </alternativeName>
    <alternativeName>
        <fullName evidence="6">Geranyltranstransferase</fullName>
    </alternativeName>
</protein>
<keyword evidence="3" id="KW-0479">Metal-binding</keyword>
<keyword evidence="4" id="KW-0460">Magnesium</keyword>
<organism evidence="12 13">
    <name type="scientific">Mycena indigotica</name>
    <dbReference type="NCBI Taxonomy" id="2126181"/>
    <lineage>
        <taxon>Eukaryota</taxon>
        <taxon>Fungi</taxon>
        <taxon>Dikarya</taxon>
        <taxon>Basidiomycota</taxon>
        <taxon>Agaricomycotina</taxon>
        <taxon>Agaricomycetes</taxon>
        <taxon>Agaricomycetidae</taxon>
        <taxon>Agaricales</taxon>
        <taxon>Marasmiineae</taxon>
        <taxon>Mycenaceae</taxon>
        <taxon>Mycena</taxon>
    </lineage>
</organism>
<evidence type="ECO:0000256" key="4">
    <source>
        <dbReference type="ARBA" id="ARBA00022842"/>
    </source>
</evidence>
<evidence type="ECO:0000256" key="3">
    <source>
        <dbReference type="ARBA" id="ARBA00022723"/>
    </source>
</evidence>
<dbReference type="GeneID" id="59345344"/>
<dbReference type="OrthoDB" id="6921389at2759"/>
<dbReference type="Gene3D" id="1.10.600.10">
    <property type="entry name" value="Farnesyl Diphosphate Synthase"/>
    <property type="match status" value="1"/>
</dbReference>
<dbReference type="InterPro" id="IPR000092">
    <property type="entry name" value="Polyprenyl_synt"/>
</dbReference>
<comment type="similarity">
    <text evidence="2 11">Belongs to the FPP/GGPP synthase family.</text>
</comment>
<gene>
    <name evidence="12" type="ORF">MIND_00607300</name>
</gene>
<dbReference type="SUPFAM" id="SSF48576">
    <property type="entry name" value="Terpenoid synthases"/>
    <property type="match status" value="2"/>
</dbReference>
<dbReference type="AlphaFoldDB" id="A0A8H6SSW5"/>
<evidence type="ECO:0000313" key="13">
    <source>
        <dbReference type="Proteomes" id="UP000636479"/>
    </source>
</evidence>
<dbReference type="GO" id="GO:0004659">
    <property type="term" value="F:prenyltransferase activity"/>
    <property type="evidence" value="ECO:0007669"/>
    <property type="project" value="InterPro"/>
</dbReference>
<dbReference type="RefSeq" id="XP_037220749.1">
    <property type="nucleotide sequence ID" value="XM_037362828.1"/>
</dbReference>
<dbReference type="PROSITE" id="PS00444">
    <property type="entry name" value="POLYPRENYL_SYNTHASE_2"/>
    <property type="match status" value="1"/>
</dbReference>
<dbReference type="PROSITE" id="PS00723">
    <property type="entry name" value="POLYPRENYL_SYNTHASE_1"/>
    <property type="match status" value="1"/>
</dbReference>
<evidence type="ECO:0000313" key="12">
    <source>
        <dbReference type="EMBL" id="KAF7303777.1"/>
    </source>
</evidence>
<evidence type="ECO:0000256" key="2">
    <source>
        <dbReference type="ARBA" id="ARBA00006706"/>
    </source>
</evidence>
<evidence type="ECO:0000256" key="9">
    <source>
        <dbReference type="ARBA" id="ARBA00032873"/>
    </source>
</evidence>
<evidence type="ECO:0000256" key="6">
    <source>
        <dbReference type="ARBA" id="ARBA00032380"/>
    </source>
</evidence>
<dbReference type="PANTHER" id="PTHR12001">
    <property type="entry name" value="GERANYLGERANYL PYROPHOSPHATE SYNTHASE"/>
    <property type="match status" value="1"/>
</dbReference>
<comment type="cofactor">
    <cofactor evidence="1">
        <name>Mg(2+)</name>
        <dbReference type="ChEBI" id="CHEBI:18420"/>
    </cofactor>
</comment>
<evidence type="ECO:0000256" key="7">
    <source>
        <dbReference type="ARBA" id="ARBA00032424"/>
    </source>
</evidence>
<evidence type="ECO:0000256" key="10">
    <source>
        <dbReference type="ARBA" id="ARBA00033096"/>
    </source>
</evidence>
<dbReference type="Pfam" id="PF00348">
    <property type="entry name" value="polyprenyl_synt"/>
    <property type="match status" value="2"/>
</dbReference>
<dbReference type="GO" id="GO:0008299">
    <property type="term" value="P:isoprenoid biosynthetic process"/>
    <property type="evidence" value="ECO:0007669"/>
    <property type="project" value="InterPro"/>
</dbReference>
<sequence>MSVAYGDILSRLAGPSSWSSQDESSVLEPYTYITANPGKDFRSKLMAAFNTWINVPQPKLKQIAKVVSMLHNASLMIDDIEDDSQLRRGQPVTHKIYGIPQTINTANYIYFLAYQELLTLSGPDSSPTQTELIGIITSELLSLHRGQGLELLWRDSLTCPTEEQYIDMVNDSEWFNVDGRSPSYRYQATDGLWYNQPGLVRVSRETDPFLTANRDYVPLVNLIGVYFQIRDDYMNLQSKEVQLKKHHFQLRLITPQYTSNKGFAEDLTEGKFSFPVVHGIQADKSNRQLLSALPAFIGLLQLKVYPDTLQKRPKTPTLKSHAISYLEVHTKSFEYTRSVLASLGKQMRAEVARLGGNEGLEAIMNSLALE</sequence>
<dbReference type="PANTHER" id="PTHR12001:SF44">
    <property type="entry name" value="GERANYLGERANYL PYROPHOSPHATE SYNTHASE"/>
    <property type="match status" value="1"/>
</dbReference>
<dbReference type="CDD" id="cd00685">
    <property type="entry name" value="Trans_IPPS_HT"/>
    <property type="match status" value="1"/>
</dbReference>
<keyword evidence="11" id="KW-0808">Transferase</keyword>
<proteinExistence type="inferred from homology"/>
<accession>A0A8H6SSW5</accession>
<keyword evidence="13" id="KW-1185">Reference proteome</keyword>